<keyword evidence="7 11" id="KW-1133">Transmembrane helix</keyword>
<organism evidence="12 13">
    <name type="scientific">endosymbiont of Riftia pachyptila</name>
    <name type="common">vent Ph05</name>
    <dbReference type="NCBI Taxonomy" id="1048808"/>
    <lineage>
        <taxon>Bacteria</taxon>
        <taxon>Pseudomonadati</taxon>
        <taxon>Pseudomonadota</taxon>
        <taxon>Gammaproteobacteria</taxon>
        <taxon>sulfur-oxidizing symbionts</taxon>
    </lineage>
</organism>
<keyword evidence="2 11" id="KW-0813">Transport</keyword>
<feature type="transmembrane region" description="Helical" evidence="11">
    <location>
        <begin position="161"/>
        <end position="180"/>
    </location>
</feature>
<proteinExistence type="inferred from homology"/>
<dbReference type="GO" id="GO:0019344">
    <property type="term" value="P:cysteine biosynthetic process"/>
    <property type="evidence" value="ECO:0007669"/>
    <property type="project" value="UniProtKB-UniRule"/>
</dbReference>
<comment type="caution">
    <text evidence="12">The sequence shown here is derived from an EMBL/GenBank/DDBJ whole genome shotgun (WGS) entry which is preliminary data.</text>
</comment>
<dbReference type="GO" id="GO:0005886">
    <property type="term" value="C:plasma membrane"/>
    <property type="evidence" value="ECO:0007669"/>
    <property type="project" value="UniProtKB-SubCell"/>
</dbReference>
<comment type="function">
    <text evidence="11">High affinity, high specificity proton-dependent sulfate transporter, which mediates sulfate uptake. Provides the sulfur source for the cysteine synthesis pathway.</text>
</comment>
<keyword evidence="6 11" id="KW-0812">Transmembrane</keyword>
<evidence type="ECO:0000256" key="10">
    <source>
        <dbReference type="ARBA" id="ARBA00023192"/>
    </source>
</evidence>
<dbReference type="GO" id="GO:0000103">
    <property type="term" value="P:sulfate assimilation"/>
    <property type="evidence" value="ECO:0007669"/>
    <property type="project" value="InterPro"/>
</dbReference>
<evidence type="ECO:0000256" key="8">
    <source>
        <dbReference type="ARBA" id="ARBA00023032"/>
    </source>
</evidence>
<keyword evidence="5 11" id="KW-0028">Amino-acid biosynthesis</keyword>
<evidence type="ECO:0000256" key="3">
    <source>
        <dbReference type="ARBA" id="ARBA00022475"/>
    </source>
</evidence>
<evidence type="ECO:0000313" key="13">
    <source>
        <dbReference type="Proteomes" id="UP000004491"/>
    </source>
</evidence>
<keyword evidence="4 11" id="KW-0997">Cell inner membrane</keyword>
<dbReference type="HAMAP" id="MF_00468">
    <property type="entry name" value="CysZ"/>
    <property type="match status" value="1"/>
</dbReference>
<evidence type="ECO:0000313" key="12">
    <source>
        <dbReference type="EMBL" id="EGV50940.1"/>
    </source>
</evidence>
<dbReference type="PANTHER" id="PTHR37468">
    <property type="entry name" value="SULFATE TRANSPORTER CYSZ"/>
    <property type="match status" value="1"/>
</dbReference>
<dbReference type="EMBL" id="AFOC01000056">
    <property type="protein sequence ID" value="EGV50940.1"/>
    <property type="molecule type" value="Genomic_DNA"/>
</dbReference>
<keyword evidence="10 11" id="KW-0198">Cysteine biosynthesis</keyword>
<reference evidence="12" key="1">
    <citation type="journal article" date="2011" name="ISME J.">
        <title>The endosymbionts of the deep-sea tubeworms Riftia pachyptila and Tevnia jerichonana share an identical physiology as revealed by proteogenomic analyses.</title>
        <authorList>
            <person name="Gardebrecht A."/>
            <person name="Markert S."/>
            <person name="Felbeck H."/>
            <person name="Thuermer A."/>
            <person name="Albrecht D."/>
            <person name="Wollherr A."/>
            <person name="Kabisch J."/>
            <person name="Lehmann R."/>
            <person name="Daniel R."/>
            <person name="Liesegang H."/>
            <person name="Hecker M."/>
            <person name="Sievert S.M."/>
            <person name="Schweder T."/>
        </authorList>
    </citation>
    <scope>NUCLEOTIDE SEQUENCE [LARGE SCALE GENOMIC DNA]</scope>
</reference>
<dbReference type="AlphaFoldDB" id="G2DEL6"/>
<keyword evidence="13" id="KW-1185">Reference proteome</keyword>
<gene>
    <name evidence="11" type="primary">cysZ</name>
    <name evidence="12" type="ORF">Rifp1Sym_cc00120</name>
</gene>
<keyword evidence="8 11" id="KW-0764">Sulfate transport</keyword>
<keyword evidence="9 11" id="KW-0472">Membrane</keyword>
<dbReference type="InterPro" id="IPR059112">
    <property type="entry name" value="CysZ/EI24"/>
</dbReference>
<dbReference type="GO" id="GO:0009675">
    <property type="term" value="F:high-affinity sulfate:proton symporter activity"/>
    <property type="evidence" value="ECO:0007669"/>
    <property type="project" value="TreeGrafter"/>
</dbReference>
<accession>G2DEL6</accession>
<dbReference type="PATRIC" id="fig|1048808.3.peg.2062"/>
<keyword evidence="3 11" id="KW-1003">Cell membrane</keyword>
<dbReference type="InterPro" id="IPR050480">
    <property type="entry name" value="CysZ-like"/>
</dbReference>
<sequence length="267" mass="30028">MHTAETVAFATIGVFNRRSSTMANNPLSGAGYLLRGLSLISKPGLRPFVLIPLLVNILVFSLLIWFGIDQFELLMERFLPAEDSWLFWLRWLLWPLFAITLVLVVFYTFTVIANLIAAPFNGLLAEKVERFIGGELPQEPGGIGQVMKDILPSIASELRKMGYFLLRAIPLLILFLIPVINIAAPFLWIAFTSWFLALEYGDYPMANHGLRFKQQHRRLKQARFTSLAFGGSLTLLMMVPILNFVAMPAAVAGATLLWSERLKQLSD</sequence>
<dbReference type="NCBIfam" id="NF003433">
    <property type="entry name" value="PRK04949.1"/>
    <property type="match status" value="1"/>
</dbReference>
<comment type="similarity">
    <text evidence="11">Belongs to the CysZ family.</text>
</comment>
<feature type="transmembrane region" description="Helical" evidence="11">
    <location>
        <begin position="88"/>
        <end position="117"/>
    </location>
</feature>
<evidence type="ECO:0000256" key="11">
    <source>
        <dbReference type="HAMAP-Rule" id="MF_00468"/>
    </source>
</evidence>
<feature type="transmembrane region" description="Helical" evidence="11">
    <location>
        <begin position="48"/>
        <end position="68"/>
    </location>
</feature>
<evidence type="ECO:0000256" key="9">
    <source>
        <dbReference type="ARBA" id="ARBA00023136"/>
    </source>
</evidence>
<evidence type="ECO:0000256" key="6">
    <source>
        <dbReference type="ARBA" id="ARBA00022692"/>
    </source>
</evidence>
<evidence type="ECO:0000256" key="1">
    <source>
        <dbReference type="ARBA" id="ARBA00004141"/>
    </source>
</evidence>
<dbReference type="Pfam" id="PF07264">
    <property type="entry name" value="EI24"/>
    <property type="match status" value="1"/>
</dbReference>
<comment type="subcellular location">
    <subcellularLocation>
        <location evidence="11">Cell inner membrane</location>
        <topology evidence="11">Multi-pass membrane protein</topology>
    </subcellularLocation>
    <subcellularLocation>
        <location evidence="1">Membrane</location>
        <topology evidence="1">Multi-pass membrane protein</topology>
    </subcellularLocation>
</comment>
<protein>
    <recommendedName>
        <fullName evidence="11">Sulfate transporter CysZ</fullName>
    </recommendedName>
</protein>
<feature type="transmembrane region" description="Helical" evidence="11">
    <location>
        <begin position="227"/>
        <end position="258"/>
    </location>
</feature>
<name>G2DEL6_9GAMM</name>
<dbReference type="Proteomes" id="UP000004491">
    <property type="component" value="Unassembled WGS sequence"/>
</dbReference>
<evidence type="ECO:0000256" key="4">
    <source>
        <dbReference type="ARBA" id="ARBA00022519"/>
    </source>
</evidence>
<dbReference type="InterPro" id="IPR022985">
    <property type="entry name" value="Sulfate_CysZ"/>
</dbReference>
<evidence type="ECO:0000256" key="5">
    <source>
        <dbReference type="ARBA" id="ARBA00022605"/>
    </source>
</evidence>
<evidence type="ECO:0000256" key="7">
    <source>
        <dbReference type="ARBA" id="ARBA00022989"/>
    </source>
</evidence>
<evidence type="ECO:0000256" key="2">
    <source>
        <dbReference type="ARBA" id="ARBA00022448"/>
    </source>
</evidence>
<dbReference type="PANTHER" id="PTHR37468:SF1">
    <property type="entry name" value="SULFATE TRANSPORTER CYSZ"/>
    <property type="match status" value="1"/>
</dbReference>